<feature type="compositionally biased region" description="Basic and acidic residues" evidence="10">
    <location>
        <begin position="662"/>
        <end position="674"/>
    </location>
</feature>
<keyword evidence="5" id="KW-0804">Transcription</keyword>
<evidence type="ECO:0000256" key="4">
    <source>
        <dbReference type="ARBA" id="ARBA00023015"/>
    </source>
</evidence>
<dbReference type="InterPro" id="IPR051037">
    <property type="entry name" value="RNAPII_TF_IWS1"/>
</dbReference>
<evidence type="ECO:0000256" key="5">
    <source>
        <dbReference type="ARBA" id="ARBA00023163"/>
    </source>
</evidence>
<feature type="compositionally biased region" description="Acidic residues" evidence="10">
    <location>
        <begin position="1"/>
        <end position="11"/>
    </location>
</feature>
<feature type="compositionally biased region" description="Acidic residues" evidence="10">
    <location>
        <begin position="74"/>
        <end position="89"/>
    </location>
</feature>
<evidence type="ECO:0000256" key="9">
    <source>
        <dbReference type="PROSITE-ProRule" id="PRU00649"/>
    </source>
</evidence>
<keyword evidence="4" id="KW-0805">Transcription regulation</keyword>
<keyword evidence="7 9" id="KW-0539">Nucleus</keyword>
<keyword evidence="3" id="KW-0509">mRNA transport</keyword>
<feature type="region of interest" description="Disordered" evidence="10">
    <location>
        <begin position="56"/>
        <end position="189"/>
    </location>
</feature>
<feature type="compositionally biased region" description="Polar residues" evidence="10">
    <location>
        <begin position="94"/>
        <end position="104"/>
    </location>
</feature>
<feature type="region of interest" description="Disordered" evidence="10">
    <location>
        <begin position="211"/>
        <end position="424"/>
    </location>
</feature>
<feature type="compositionally biased region" description="Polar residues" evidence="10">
    <location>
        <begin position="60"/>
        <end position="71"/>
    </location>
</feature>
<dbReference type="GO" id="GO:0008380">
    <property type="term" value="P:RNA splicing"/>
    <property type="evidence" value="ECO:0007669"/>
    <property type="project" value="UniProtKB-KW"/>
</dbReference>
<dbReference type="PROSITE" id="PS51319">
    <property type="entry name" value="TFIIS_N"/>
    <property type="match status" value="1"/>
</dbReference>
<dbReference type="GO" id="GO:0005634">
    <property type="term" value="C:nucleus"/>
    <property type="evidence" value="ECO:0007669"/>
    <property type="project" value="UniProtKB-SubCell"/>
</dbReference>
<dbReference type="InterPro" id="IPR017923">
    <property type="entry name" value="TFIIS_N"/>
</dbReference>
<dbReference type="InterPro" id="IPR035441">
    <property type="entry name" value="TFIIS/LEDGF_dom_sf"/>
</dbReference>
<feature type="domain" description="TFIIS N-terminal" evidence="11">
    <location>
        <begin position="518"/>
        <end position="596"/>
    </location>
</feature>
<comment type="similarity">
    <text evidence="8">Belongs to the IWS1 family.</text>
</comment>
<organism evidence="12">
    <name type="scientific">Phallusia mammillata</name>
    <dbReference type="NCBI Taxonomy" id="59560"/>
    <lineage>
        <taxon>Eukaryota</taxon>
        <taxon>Metazoa</taxon>
        <taxon>Chordata</taxon>
        <taxon>Tunicata</taxon>
        <taxon>Ascidiacea</taxon>
        <taxon>Phlebobranchia</taxon>
        <taxon>Ascidiidae</taxon>
        <taxon>Phallusia</taxon>
    </lineage>
</organism>
<feature type="compositionally biased region" description="Basic and acidic residues" evidence="10">
    <location>
        <begin position="694"/>
        <end position="710"/>
    </location>
</feature>
<evidence type="ECO:0000256" key="6">
    <source>
        <dbReference type="ARBA" id="ARBA00023187"/>
    </source>
</evidence>
<evidence type="ECO:0000256" key="7">
    <source>
        <dbReference type="ARBA" id="ARBA00023242"/>
    </source>
</evidence>
<feature type="compositionally biased region" description="Basic and acidic residues" evidence="10">
    <location>
        <begin position="604"/>
        <end position="614"/>
    </location>
</feature>
<feature type="compositionally biased region" description="Acidic residues" evidence="10">
    <location>
        <begin position="292"/>
        <end position="302"/>
    </location>
</feature>
<accession>A0A6F9DG66</accession>
<evidence type="ECO:0000259" key="11">
    <source>
        <dbReference type="PROSITE" id="PS51319"/>
    </source>
</evidence>
<feature type="compositionally biased region" description="Acidic residues" evidence="10">
    <location>
        <begin position="105"/>
        <end position="117"/>
    </location>
</feature>
<dbReference type="AlphaFoldDB" id="A0A6F9DG66"/>
<dbReference type="GO" id="GO:0006397">
    <property type="term" value="P:mRNA processing"/>
    <property type="evidence" value="ECO:0007669"/>
    <property type="project" value="UniProtKB-KW"/>
</dbReference>
<proteinExistence type="evidence at transcript level"/>
<name>A0A6F9DG66_9ASCI</name>
<dbReference type="PANTHER" id="PTHR46010:SF1">
    <property type="entry name" value="PROTEIN IWS1 HOMOLOG"/>
    <property type="match status" value="1"/>
</dbReference>
<gene>
    <name evidence="12" type="primary">Iws1</name>
</gene>
<feature type="compositionally biased region" description="Acidic residues" evidence="10">
    <location>
        <begin position="211"/>
        <end position="220"/>
    </location>
</feature>
<dbReference type="Pfam" id="PF08711">
    <property type="entry name" value="Med26"/>
    <property type="match status" value="1"/>
</dbReference>
<keyword evidence="6" id="KW-0508">mRNA splicing</keyword>
<protein>
    <submittedName>
        <fullName evidence="12">Protein IWS1 homolog</fullName>
    </submittedName>
</protein>
<reference evidence="12" key="1">
    <citation type="submission" date="2020-04" db="EMBL/GenBank/DDBJ databases">
        <authorList>
            <person name="Neveu A P."/>
        </authorList>
    </citation>
    <scope>NUCLEOTIDE SEQUENCE</scope>
    <source>
        <tissue evidence="12">Whole embryo</tissue>
    </source>
</reference>
<feature type="region of interest" description="Disordered" evidence="10">
    <location>
        <begin position="600"/>
        <end position="731"/>
    </location>
</feature>
<evidence type="ECO:0000256" key="1">
    <source>
        <dbReference type="ARBA" id="ARBA00022448"/>
    </source>
</evidence>
<evidence type="ECO:0000256" key="3">
    <source>
        <dbReference type="ARBA" id="ARBA00022816"/>
    </source>
</evidence>
<keyword evidence="1" id="KW-0813">Transport</keyword>
<feature type="compositionally biased region" description="Acidic residues" evidence="10">
    <location>
        <begin position="164"/>
        <end position="176"/>
    </location>
</feature>
<feature type="compositionally biased region" description="Acidic residues" evidence="10">
    <location>
        <begin position="132"/>
        <end position="156"/>
    </location>
</feature>
<comment type="subcellular location">
    <subcellularLocation>
        <location evidence="9">Nucleus</location>
    </subcellularLocation>
</comment>
<dbReference type="EMBL" id="LR786091">
    <property type="protein sequence ID" value="CAB3257573.1"/>
    <property type="molecule type" value="mRNA"/>
</dbReference>
<dbReference type="GO" id="GO:0016973">
    <property type="term" value="P:poly(A)+ mRNA export from nucleus"/>
    <property type="evidence" value="ECO:0007669"/>
    <property type="project" value="TreeGrafter"/>
</dbReference>
<dbReference type="Gene3D" id="1.20.930.10">
    <property type="entry name" value="Conserved domain common to transcription factors TFIIS, elongin A, CRSP70"/>
    <property type="match status" value="1"/>
</dbReference>
<dbReference type="PANTHER" id="PTHR46010">
    <property type="entry name" value="PROTEIN IWS1 HOMOLOG"/>
    <property type="match status" value="1"/>
</dbReference>
<evidence type="ECO:0000256" key="10">
    <source>
        <dbReference type="SAM" id="MobiDB-lite"/>
    </source>
</evidence>
<sequence length="731" mass="82859">MDEQYQEEIENEEHVETNQEEYVDTNEEVLMGEVNEELVAENDVEDSNVNEEVLIESDASLVQTNDAINQEVTHEEENEYDDAVEEEESEHSPNDNIDQYQENENVLENDQEVEDGTVESQYETEVVNAEHEPEEEEEEAVIFPEEEGESYQEGEEVAEHVVEAENEAVDDEEMEPEFSTANDGLEVTENASEQVYDEEVEQGYIENVEVEEEAQDEYEGGEATTEVVEGEYEMQSSEINTEGDTELETVDVQKETVEAEEDNVYEDAVEVEEEKQDEYAEEENVAQHVANSDEEGEVEETGSDGVKLGHVSDDDLRDSDDEEVQAKEESEKSAPPSHAEIAKMFDSESEEEPEKGEGVGNLIHDIFGESDDENEEFTGFGEDDVKTGKPHGAIISDSDEDDQDEPPATAEEPVGYDSDEGIQDSKESGLVYDFDIMMQKKKAERKDRRRRDGGTMISDSDDIISAMLLKMKEAADADKEANRSRKPALKKLKMLQTVVRHLTKQDLKEAFVDMGMVAAIADWLSLLPDRSLPHLSIRTELLKILHDMPPVSAETLKSSGIGRSVMILFKHPRETRHNRESAGRLINKWSRPIFGLNDNFKSMSRGEREQRDLEQMPQAKRRRLSTGQPEAGRDGSNPAQDQEPLRPGDRGFVMRARVPMPSHKDYVVRPKWNVDADNEDDDGGYKKRGKSKSRKDERLEKHIKNFAERRKNSKMQRAVGISLEGSKMPLT</sequence>
<evidence type="ECO:0000256" key="8">
    <source>
        <dbReference type="ARBA" id="ARBA00037992"/>
    </source>
</evidence>
<evidence type="ECO:0000256" key="2">
    <source>
        <dbReference type="ARBA" id="ARBA00022664"/>
    </source>
</evidence>
<feature type="compositionally biased region" description="Acidic residues" evidence="10">
    <location>
        <begin position="258"/>
        <end position="284"/>
    </location>
</feature>
<keyword evidence="2" id="KW-0507">mRNA processing</keyword>
<dbReference type="FunFam" id="1.20.930.10:FF:000001">
    <property type="entry name" value="IWS1, SUPT6H interacting protein"/>
    <property type="match status" value="1"/>
</dbReference>
<feature type="region of interest" description="Disordered" evidence="10">
    <location>
        <begin position="1"/>
        <end position="20"/>
    </location>
</feature>
<evidence type="ECO:0000313" key="12">
    <source>
        <dbReference type="EMBL" id="CAB3257573.1"/>
    </source>
</evidence>